<sequence>MSRLTRRAVLAGAMTLPALARAQGTWPQGIIRIVVPFPAGGSVDAIARLVQPDLQKRLGVTVLVENRGGASGSVGAAAAAKAAPDGNTWLFVFDTHAVNPTLLPSLSFDSEKDLDPVLLIGTAPNLLATHPSRPYRTLADVIEAAKAKPGGLTYATIGAGSLGHLTMVLLAKRASVSLAHVPYRGGGPAVNDAIGGHVDLIIGSAALLANQVAGGTLRPIVQTGEKRHPAIAAVPTVTESGFERFVSNAWWGVFGPAGIPKPIQERFRAELIAVLRQPEIAARLTEGQTMELALGGPEELRAFFKEQMTVWGAVVRENAIKSDT</sequence>
<feature type="signal peptide" evidence="2">
    <location>
        <begin position="1"/>
        <end position="22"/>
    </location>
</feature>
<dbReference type="PIRSF" id="PIRSF017082">
    <property type="entry name" value="YflP"/>
    <property type="match status" value="1"/>
</dbReference>
<accession>A0A5B2VEG8</accession>
<reference evidence="3 4" key="1">
    <citation type="submission" date="2019-09" db="EMBL/GenBank/DDBJ databases">
        <title>Salinarimonas rosea gen. nov., sp. nov., a new member of the a-2 subgroup of the Proteobacteria.</title>
        <authorList>
            <person name="Liu J."/>
        </authorList>
    </citation>
    <scope>NUCLEOTIDE SEQUENCE [LARGE SCALE GENOMIC DNA]</scope>
    <source>
        <strain evidence="3 4">BN140002</strain>
    </source>
</reference>
<dbReference type="OrthoDB" id="7374750at2"/>
<dbReference type="EMBL" id="VUOA01000019">
    <property type="protein sequence ID" value="KAA2237205.1"/>
    <property type="molecule type" value="Genomic_DNA"/>
</dbReference>
<evidence type="ECO:0000256" key="1">
    <source>
        <dbReference type="ARBA" id="ARBA00006987"/>
    </source>
</evidence>
<dbReference type="AlphaFoldDB" id="A0A5B2VEG8"/>
<dbReference type="Proteomes" id="UP000323142">
    <property type="component" value="Unassembled WGS sequence"/>
</dbReference>
<evidence type="ECO:0000313" key="4">
    <source>
        <dbReference type="Proteomes" id="UP000323142"/>
    </source>
</evidence>
<keyword evidence="4" id="KW-1185">Reference proteome</keyword>
<name>A0A5B2VEG8_9HYPH</name>
<evidence type="ECO:0008006" key="5">
    <source>
        <dbReference type="Google" id="ProtNLM"/>
    </source>
</evidence>
<dbReference type="PANTHER" id="PTHR42928:SF5">
    <property type="entry name" value="BLR1237 PROTEIN"/>
    <property type="match status" value="1"/>
</dbReference>
<keyword evidence="2" id="KW-0732">Signal</keyword>
<organism evidence="3 4">
    <name type="scientific">Salinarimonas soli</name>
    <dbReference type="NCBI Taxonomy" id="1638099"/>
    <lineage>
        <taxon>Bacteria</taxon>
        <taxon>Pseudomonadati</taxon>
        <taxon>Pseudomonadota</taxon>
        <taxon>Alphaproteobacteria</taxon>
        <taxon>Hyphomicrobiales</taxon>
        <taxon>Salinarimonadaceae</taxon>
        <taxon>Salinarimonas</taxon>
    </lineage>
</organism>
<evidence type="ECO:0000256" key="2">
    <source>
        <dbReference type="SAM" id="SignalP"/>
    </source>
</evidence>
<evidence type="ECO:0000313" key="3">
    <source>
        <dbReference type="EMBL" id="KAA2237205.1"/>
    </source>
</evidence>
<dbReference type="SUPFAM" id="SSF53850">
    <property type="entry name" value="Periplasmic binding protein-like II"/>
    <property type="match status" value="1"/>
</dbReference>
<dbReference type="Pfam" id="PF03401">
    <property type="entry name" value="TctC"/>
    <property type="match status" value="1"/>
</dbReference>
<dbReference type="InterPro" id="IPR042100">
    <property type="entry name" value="Bug_dom1"/>
</dbReference>
<proteinExistence type="inferred from homology"/>
<dbReference type="RefSeq" id="WP_149816887.1">
    <property type="nucleotide sequence ID" value="NZ_VUOA01000019.1"/>
</dbReference>
<gene>
    <name evidence="3" type="ORF">F0L46_09320</name>
</gene>
<comment type="similarity">
    <text evidence="1">Belongs to the UPF0065 (bug) family.</text>
</comment>
<dbReference type="Gene3D" id="3.40.190.150">
    <property type="entry name" value="Bordetella uptake gene, domain 1"/>
    <property type="match status" value="1"/>
</dbReference>
<dbReference type="InterPro" id="IPR005064">
    <property type="entry name" value="BUG"/>
</dbReference>
<feature type="chain" id="PRO_5022732904" description="Tripartite tricarboxylate transporter substrate binding protein" evidence="2">
    <location>
        <begin position="23"/>
        <end position="324"/>
    </location>
</feature>
<protein>
    <recommendedName>
        <fullName evidence="5">Tripartite tricarboxylate transporter substrate binding protein</fullName>
    </recommendedName>
</protein>
<comment type="caution">
    <text evidence="3">The sequence shown here is derived from an EMBL/GenBank/DDBJ whole genome shotgun (WGS) entry which is preliminary data.</text>
</comment>
<dbReference type="Gene3D" id="3.40.190.10">
    <property type="entry name" value="Periplasmic binding protein-like II"/>
    <property type="match status" value="1"/>
</dbReference>
<reference evidence="3 4" key="2">
    <citation type="submission" date="2019-09" db="EMBL/GenBank/DDBJ databases">
        <authorList>
            <person name="Jin C."/>
        </authorList>
    </citation>
    <scope>NUCLEOTIDE SEQUENCE [LARGE SCALE GENOMIC DNA]</scope>
    <source>
        <strain evidence="3 4">BN140002</strain>
    </source>
</reference>
<dbReference type="PANTHER" id="PTHR42928">
    <property type="entry name" value="TRICARBOXYLATE-BINDING PROTEIN"/>
    <property type="match status" value="1"/>
</dbReference>